<feature type="non-terminal residue" evidence="5">
    <location>
        <position position="1"/>
    </location>
</feature>
<evidence type="ECO:0000259" key="4">
    <source>
        <dbReference type="SMART" id="SM00861"/>
    </source>
</evidence>
<dbReference type="InterPro" id="IPR033248">
    <property type="entry name" value="Transketolase_C"/>
</dbReference>
<comment type="cofactor">
    <cofactor evidence="1">
        <name>thiamine diphosphate</name>
        <dbReference type="ChEBI" id="CHEBI:58937"/>
    </cofactor>
</comment>
<dbReference type="EMBL" id="UINC01108045">
    <property type="protein sequence ID" value="SVC73865.1"/>
    <property type="molecule type" value="Genomic_DNA"/>
</dbReference>
<organism evidence="5">
    <name type="scientific">marine metagenome</name>
    <dbReference type="NCBI Taxonomy" id="408172"/>
    <lineage>
        <taxon>unclassified sequences</taxon>
        <taxon>metagenomes</taxon>
        <taxon>ecological metagenomes</taxon>
    </lineage>
</organism>
<name>A0A382PMG8_9ZZZZ</name>
<feature type="non-terminal residue" evidence="5">
    <location>
        <position position="268"/>
    </location>
</feature>
<dbReference type="InterPro" id="IPR009014">
    <property type="entry name" value="Transketo_C/PFOR_II"/>
</dbReference>
<dbReference type="SUPFAM" id="SSF52922">
    <property type="entry name" value="TK C-terminal domain-like"/>
    <property type="match status" value="1"/>
</dbReference>
<dbReference type="Gene3D" id="3.40.50.920">
    <property type="match status" value="1"/>
</dbReference>
<dbReference type="PANTHER" id="PTHR43257">
    <property type="entry name" value="PYRUVATE DEHYDROGENASE E1 COMPONENT BETA SUBUNIT"/>
    <property type="match status" value="1"/>
</dbReference>
<dbReference type="SMART" id="SM00861">
    <property type="entry name" value="Transket_pyr"/>
    <property type="match status" value="1"/>
</dbReference>
<protein>
    <recommendedName>
        <fullName evidence="4">Transketolase-like pyrimidine-binding domain-containing protein</fullName>
    </recommendedName>
</protein>
<evidence type="ECO:0000313" key="5">
    <source>
        <dbReference type="EMBL" id="SVC73865.1"/>
    </source>
</evidence>
<dbReference type="SUPFAM" id="SSF52518">
    <property type="entry name" value="Thiamin diphosphate-binding fold (THDP-binding)"/>
    <property type="match status" value="1"/>
</dbReference>
<dbReference type="AlphaFoldDB" id="A0A382PMG8"/>
<keyword evidence="3" id="KW-0786">Thiamine pyrophosphate</keyword>
<dbReference type="GO" id="GO:0016491">
    <property type="term" value="F:oxidoreductase activity"/>
    <property type="evidence" value="ECO:0007669"/>
    <property type="project" value="UniProtKB-KW"/>
</dbReference>
<dbReference type="PANTHER" id="PTHR43257:SF2">
    <property type="entry name" value="PYRUVATE DEHYDROGENASE E1 COMPONENT SUBUNIT BETA"/>
    <property type="match status" value="1"/>
</dbReference>
<evidence type="ECO:0000256" key="2">
    <source>
        <dbReference type="ARBA" id="ARBA00023002"/>
    </source>
</evidence>
<keyword evidence="2" id="KW-0560">Oxidoreductase</keyword>
<dbReference type="Pfam" id="PF02779">
    <property type="entry name" value="Transket_pyr"/>
    <property type="match status" value="1"/>
</dbReference>
<dbReference type="Pfam" id="PF02780">
    <property type="entry name" value="Transketolase_C"/>
    <property type="match status" value="1"/>
</dbReference>
<sequence>VIGQGVGDPTRIFGTTAGLLEEFSSERIIDMPLMEEGMTGIAIGMALNGLYPIQTHIRVDFLLLAVNQLVNMAAKYRYMYGGAFEVPMLIRAVVGRSWGQGPQHSQSLQSLFAHIPGLTVIMPSTAEDAYHSYIYAAKIFKNPVLSIEHRFLYDLQFENRQEPHRIKNPFQSRLVEKGDDVTIVATSYMVQEAQRAAAWLKENTPVTCEIIDLHCVSQVDSILLLRSLQKTGHLIVADTSWKPYGVSAEICRLVAEHSPEVLRKPVVT</sequence>
<evidence type="ECO:0000256" key="1">
    <source>
        <dbReference type="ARBA" id="ARBA00001964"/>
    </source>
</evidence>
<dbReference type="InterPro" id="IPR005475">
    <property type="entry name" value="Transketolase-like_Pyr-bd"/>
</dbReference>
<accession>A0A382PMG8</accession>
<gene>
    <name evidence="5" type="ORF">METZ01_LOCUS326719</name>
</gene>
<dbReference type="Gene3D" id="3.40.50.970">
    <property type="match status" value="1"/>
</dbReference>
<reference evidence="5" key="1">
    <citation type="submission" date="2018-05" db="EMBL/GenBank/DDBJ databases">
        <authorList>
            <person name="Lanie J.A."/>
            <person name="Ng W.-L."/>
            <person name="Kazmierczak K.M."/>
            <person name="Andrzejewski T.M."/>
            <person name="Davidsen T.M."/>
            <person name="Wayne K.J."/>
            <person name="Tettelin H."/>
            <person name="Glass J.I."/>
            <person name="Rusch D."/>
            <person name="Podicherti R."/>
            <person name="Tsui H.-C.T."/>
            <person name="Winkler M.E."/>
        </authorList>
    </citation>
    <scope>NUCLEOTIDE SEQUENCE</scope>
</reference>
<proteinExistence type="predicted"/>
<evidence type="ECO:0000256" key="3">
    <source>
        <dbReference type="ARBA" id="ARBA00023052"/>
    </source>
</evidence>
<dbReference type="InterPro" id="IPR029061">
    <property type="entry name" value="THDP-binding"/>
</dbReference>
<feature type="domain" description="Transketolase-like pyrimidine-binding" evidence="4">
    <location>
        <begin position="1"/>
        <end position="155"/>
    </location>
</feature>